<dbReference type="AlphaFoldDB" id="A0A2M7V774"/>
<evidence type="ECO:0000313" key="1">
    <source>
        <dbReference type="EMBL" id="PIZ94556.1"/>
    </source>
</evidence>
<name>A0A2M7V774_9BACT</name>
<evidence type="ECO:0000313" key="2">
    <source>
        <dbReference type="Proteomes" id="UP000228568"/>
    </source>
</evidence>
<organism evidence="1 2">
    <name type="scientific">Candidatus Magasanikbacteria bacterium CG_4_10_14_0_2_um_filter_37_12</name>
    <dbReference type="NCBI Taxonomy" id="1974637"/>
    <lineage>
        <taxon>Bacteria</taxon>
        <taxon>Candidatus Magasanikiibacteriota</taxon>
    </lineage>
</organism>
<protein>
    <recommendedName>
        <fullName evidence="3">GxxExxY protein</fullName>
    </recommendedName>
</protein>
<dbReference type="EMBL" id="PFPK01000039">
    <property type="protein sequence ID" value="PIZ94556.1"/>
    <property type="molecule type" value="Genomic_DNA"/>
</dbReference>
<sequence length="137" mass="15897">MVNNNYTLRRNDLLYPELSYKINGVLFGVHNAIGGNNLERYVQKAVAIGLKKVRLKFEEQYYVPIKYNDKIVGKYFLDFLIEDKVVLELKRGRFIPKNIYSQVGQYLDSLGFKLAIIGCFAQDCVVIKRIVNHNLFS</sequence>
<dbReference type="NCBIfam" id="TIGR04256">
    <property type="entry name" value="GxxExxY"/>
    <property type="match status" value="1"/>
</dbReference>
<accession>A0A2M7V774</accession>
<proteinExistence type="predicted"/>
<dbReference type="InterPro" id="IPR026350">
    <property type="entry name" value="GxxExxY"/>
</dbReference>
<evidence type="ECO:0008006" key="3">
    <source>
        <dbReference type="Google" id="ProtNLM"/>
    </source>
</evidence>
<comment type="caution">
    <text evidence="1">The sequence shown here is derived from an EMBL/GenBank/DDBJ whole genome shotgun (WGS) entry which is preliminary data.</text>
</comment>
<dbReference type="Pfam" id="PF13366">
    <property type="entry name" value="PDDEXK_3"/>
    <property type="match status" value="1"/>
</dbReference>
<reference evidence="2" key="1">
    <citation type="submission" date="2017-09" db="EMBL/GenBank/DDBJ databases">
        <title>Depth-based differentiation of microbial function through sediment-hosted aquifers and enrichment of novel symbionts in the deep terrestrial subsurface.</title>
        <authorList>
            <person name="Probst A.J."/>
            <person name="Ladd B."/>
            <person name="Jarett J.K."/>
            <person name="Geller-Mcgrath D.E."/>
            <person name="Sieber C.M.K."/>
            <person name="Emerson J.B."/>
            <person name="Anantharaman K."/>
            <person name="Thomas B.C."/>
            <person name="Malmstrom R."/>
            <person name="Stieglmeier M."/>
            <person name="Klingl A."/>
            <person name="Woyke T."/>
            <person name="Ryan C.M."/>
            <person name="Banfield J.F."/>
        </authorList>
    </citation>
    <scope>NUCLEOTIDE SEQUENCE [LARGE SCALE GENOMIC DNA]</scope>
</reference>
<dbReference type="Proteomes" id="UP000228568">
    <property type="component" value="Unassembled WGS sequence"/>
</dbReference>
<gene>
    <name evidence="1" type="ORF">COX81_03185</name>
</gene>